<dbReference type="EMBL" id="JAADYS010002072">
    <property type="protein sequence ID" value="KAF4459854.1"/>
    <property type="molecule type" value="Genomic_DNA"/>
</dbReference>
<dbReference type="AlphaFoldDB" id="A0A8H4P2A1"/>
<sequence length="426" mass="48339">MAKWILWLVAASLSNASITVRVSDVEHIPLQTEGIAKSPDDLFRRSCPEEVAEKNPYVPSLLLSSFNKDSFQERSIFPSSDGFIRGAIDAWAQHQHLQLRPDEVWFEILAQLNSYMSAHAENLRELFVDHKDKKEIRVRGLSWTEIIAAFGGEIQQRVKTEWLLDWVMPGFSTTTESDEVTATVLMMGLMQHFFEFSGMVICGIPSVTLLGEREDWTRLLAKLDRLEDFGREPARFAKNLHPILKRFVQTWDDPEGEETKAFWEQIVRANKKFSCGEGAVEWDVSGWITGFLHFTRQGSSRIDPEQELFATEETVTLDGVIYVPESLEDITIGYAKAPLKMVDYPVPGTDTQAYLLAGNVGIEREEKEGMVTGRPVSGWFMYAPVDFNHTTGPDFGERMELEDIAVGIDTCKGTRVVETEVFREDL</sequence>
<keyword evidence="3" id="KW-1185">Reference proteome</keyword>
<evidence type="ECO:0000313" key="2">
    <source>
        <dbReference type="EMBL" id="KAF4459854.1"/>
    </source>
</evidence>
<dbReference type="PANTHER" id="PTHR31252">
    <property type="entry name" value="DUF4419 DOMAIN-CONTAINING PROTEIN"/>
    <property type="match status" value="1"/>
</dbReference>
<dbReference type="InterPro" id="IPR025533">
    <property type="entry name" value="DUF4419"/>
</dbReference>
<accession>A0A8H4P2A1</accession>
<evidence type="ECO:0000313" key="3">
    <source>
        <dbReference type="Proteomes" id="UP000554235"/>
    </source>
</evidence>
<keyword evidence="1" id="KW-0732">Signal</keyword>
<evidence type="ECO:0000256" key="1">
    <source>
        <dbReference type="SAM" id="SignalP"/>
    </source>
</evidence>
<name>A0A8H4P2A1_9HYPO</name>
<dbReference type="PANTHER" id="PTHR31252:SF11">
    <property type="entry name" value="DUF4419 DOMAIN-CONTAINING PROTEIN"/>
    <property type="match status" value="1"/>
</dbReference>
<gene>
    <name evidence="2" type="ORF">FALBO_13383</name>
</gene>
<organism evidence="2 3">
    <name type="scientific">Fusarium albosuccineum</name>
    <dbReference type="NCBI Taxonomy" id="1237068"/>
    <lineage>
        <taxon>Eukaryota</taxon>
        <taxon>Fungi</taxon>
        <taxon>Dikarya</taxon>
        <taxon>Ascomycota</taxon>
        <taxon>Pezizomycotina</taxon>
        <taxon>Sordariomycetes</taxon>
        <taxon>Hypocreomycetidae</taxon>
        <taxon>Hypocreales</taxon>
        <taxon>Nectriaceae</taxon>
        <taxon>Fusarium</taxon>
        <taxon>Fusarium decemcellulare species complex</taxon>
    </lineage>
</organism>
<dbReference type="Proteomes" id="UP000554235">
    <property type="component" value="Unassembled WGS sequence"/>
</dbReference>
<comment type="caution">
    <text evidence="2">The sequence shown here is derived from an EMBL/GenBank/DDBJ whole genome shotgun (WGS) entry which is preliminary data.</text>
</comment>
<feature type="signal peptide" evidence="1">
    <location>
        <begin position="1"/>
        <end position="16"/>
    </location>
</feature>
<feature type="chain" id="PRO_5034485022" evidence="1">
    <location>
        <begin position="17"/>
        <end position="426"/>
    </location>
</feature>
<reference evidence="2 3" key="1">
    <citation type="submission" date="2020-01" db="EMBL/GenBank/DDBJ databases">
        <title>Identification and distribution of gene clusters putatively required for synthesis of sphingolipid metabolism inhibitors in phylogenetically diverse species of the filamentous fungus Fusarium.</title>
        <authorList>
            <person name="Kim H.-S."/>
            <person name="Busman M."/>
            <person name="Brown D.W."/>
            <person name="Divon H."/>
            <person name="Uhlig S."/>
            <person name="Proctor R.H."/>
        </authorList>
    </citation>
    <scope>NUCLEOTIDE SEQUENCE [LARGE SCALE GENOMIC DNA]</scope>
    <source>
        <strain evidence="2 3">NRRL 20459</strain>
    </source>
</reference>
<dbReference type="Pfam" id="PF14388">
    <property type="entry name" value="DUF4419"/>
    <property type="match status" value="1"/>
</dbReference>
<dbReference type="OrthoDB" id="9978173at2759"/>
<proteinExistence type="predicted"/>
<protein>
    <submittedName>
        <fullName evidence="2">Uncharacterized protein</fullName>
    </submittedName>
</protein>